<dbReference type="PROSITE" id="PS51677">
    <property type="entry name" value="NODB"/>
    <property type="match status" value="1"/>
</dbReference>
<name>A0ABS4VGW7_9ACTN</name>
<accession>A0ABS4VGW7</accession>
<organism evidence="4 5">
    <name type="scientific">Streptomyces clavifer</name>
    <dbReference type="NCBI Taxonomy" id="68188"/>
    <lineage>
        <taxon>Bacteria</taxon>
        <taxon>Bacillati</taxon>
        <taxon>Actinomycetota</taxon>
        <taxon>Actinomycetes</taxon>
        <taxon>Kitasatosporales</taxon>
        <taxon>Streptomycetaceae</taxon>
        <taxon>Streptomyces</taxon>
    </lineage>
</organism>
<dbReference type="Gene3D" id="3.20.20.370">
    <property type="entry name" value="Glycoside hydrolase/deacetylase"/>
    <property type="match status" value="1"/>
</dbReference>
<keyword evidence="2" id="KW-0732">Signal</keyword>
<dbReference type="Pfam" id="PF01522">
    <property type="entry name" value="Polysacc_deac_1"/>
    <property type="match status" value="1"/>
</dbReference>
<dbReference type="RefSeq" id="WP_209471134.1">
    <property type="nucleotide sequence ID" value="NZ_BMWJ01000013.1"/>
</dbReference>
<dbReference type="EMBL" id="JAGINS010000001">
    <property type="protein sequence ID" value="MBP2363149.1"/>
    <property type="molecule type" value="Genomic_DNA"/>
</dbReference>
<proteinExistence type="predicted"/>
<comment type="caution">
    <text evidence="4">The sequence shown here is derived from an EMBL/GenBank/DDBJ whole genome shotgun (WGS) entry which is preliminary data.</text>
</comment>
<reference evidence="4 5" key="1">
    <citation type="submission" date="2021-03" db="EMBL/GenBank/DDBJ databases">
        <title>Sequencing the genomes of 1000 actinobacteria strains.</title>
        <authorList>
            <person name="Klenk H.-P."/>
        </authorList>
    </citation>
    <scope>NUCLEOTIDE SEQUENCE [LARGE SCALE GENOMIC DNA]</scope>
    <source>
        <strain evidence="4 5">DSM 40843</strain>
    </source>
</reference>
<sequence>MAADTSAPRAAASPRLSQPWILTYHSVSDPTDDPYGITVSAERLDEQLTWLRRRGLTAVGVAALLRGRAAGRRGLVGLTFDDGYADFLDEALPVLARHGCTATVFVLPGLPGGSNAWDPLGPRRPLLTEDGIRAAAGAGMEIGSHGMRHRDLTALSDDELRAETHSSREAIRRLTGTEPAGFCYPYGTADRRVLASVRDAGYAYGCALAPGPLLGPLALPRTHVSHADRGARLRAKEVRHRLRHRTAAAPARRTRGEA</sequence>
<comment type="subcellular location">
    <subcellularLocation>
        <location evidence="1">Secreted</location>
    </subcellularLocation>
</comment>
<evidence type="ECO:0000256" key="1">
    <source>
        <dbReference type="ARBA" id="ARBA00004613"/>
    </source>
</evidence>
<dbReference type="InterPro" id="IPR011330">
    <property type="entry name" value="Glyco_hydro/deAcase_b/a-brl"/>
</dbReference>
<keyword evidence="5" id="KW-1185">Reference proteome</keyword>
<protein>
    <submittedName>
        <fullName evidence="4">Peptidoglycan/xylan/chitin deacetylase (PgdA/CDA1 family)</fullName>
    </submittedName>
</protein>
<dbReference type="Proteomes" id="UP001519311">
    <property type="component" value="Unassembled WGS sequence"/>
</dbReference>
<feature type="domain" description="NodB homology" evidence="3">
    <location>
        <begin position="74"/>
        <end position="258"/>
    </location>
</feature>
<evidence type="ECO:0000256" key="2">
    <source>
        <dbReference type="ARBA" id="ARBA00022729"/>
    </source>
</evidence>
<evidence type="ECO:0000313" key="4">
    <source>
        <dbReference type="EMBL" id="MBP2363149.1"/>
    </source>
</evidence>
<gene>
    <name evidence="4" type="ORF">JOF59_005549</name>
</gene>
<dbReference type="InterPro" id="IPR051398">
    <property type="entry name" value="Polysacch_Deacetylase"/>
</dbReference>
<dbReference type="PANTHER" id="PTHR34216:SF3">
    <property type="entry name" value="POLY-BETA-1,6-N-ACETYL-D-GLUCOSAMINE N-DEACETYLASE"/>
    <property type="match status" value="1"/>
</dbReference>
<evidence type="ECO:0000259" key="3">
    <source>
        <dbReference type="PROSITE" id="PS51677"/>
    </source>
</evidence>
<dbReference type="SUPFAM" id="SSF88713">
    <property type="entry name" value="Glycoside hydrolase/deacetylase"/>
    <property type="match status" value="1"/>
</dbReference>
<dbReference type="InterPro" id="IPR002509">
    <property type="entry name" value="NODB_dom"/>
</dbReference>
<dbReference type="PANTHER" id="PTHR34216">
    <property type="match status" value="1"/>
</dbReference>
<evidence type="ECO:0000313" key="5">
    <source>
        <dbReference type="Proteomes" id="UP001519311"/>
    </source>
</evidence>
<dbReference type="CDD" id="cd10918">
    <property type="entry name" value="CE4_NodB_like_5s_6s"/>
    <property type="match status" value="1"/>
</dbReference>